<feature type="signal peptide" evidence="5">
    <location>
        <begin position="1"/>
        <end position="21"/>
    </location>
</feature>
<keyword evidence="4" id="KW-0472">Membrane</keyword>
<dbReference type="InterPro" id="IPR017946">
    <property type="entry name" value="PLC-like_Pdiesterase_TIM-brl"/>
</dbReference>
<evidence type="ECO:0000313" key="7">
    <source>
        <dbReference type="Proteomes" id="UP000578531"/>
    </source>
</evidence>
<gene>
    <name evidence="6" type="ORF">HO173_003522</name>
</gene>
<dbReference type="GO" id="GO:0008081">
    <property type="term" value="F:phosphoric diester hydrolase activity"/>
    <property type="evidence" value="ECO:0007669"/>
    <property type="project" value="InterPro"/>
</dbReference>
<feature type="chain" id="PRO_5034501045" description="Altered inheritance of mitochondria protein 6" evidence="5">
    <location>
        <begin position="22"/>
        <end position="668"/>
    </location>
</feature>
<dbReference type="PANTHER" id="PTHR31571:SF1">
    <property type="entry name" value="ALTERED INHERITANCE OF MITOCHONDRIA PROTEIN 6"/>
    <property type="match status" value="1"/>
</dbReference>
<keyword evidence="4" id="KW-0812">Transmembrane</keyword>
<organism evidence="6 7">
    <name type="scientific">Letharia columbiana</name>
    <dbReference type="NCBI Taxonomy" id="112416"/>
    <lineage>
        <taxon>Eukaryota</taxon>
        <taxon>Fungi</taxon>
        <taxon>Dikarya</taxon>
        <taxon>Ascomycota</taxon>
        <taxon>Pezizomycotina</taxon>
        <taxon>Lecanoromycetes</taxon>
        <taxon>OSLEUM clade</taxon>
        <taxon>Lecanoromycetidae</taxon>
        <taxon>Lecanorales</taxon>
        <taxon>Lecanorineae</taxon>
        <taxon>Parmeliaceae</taxon>
        <taxon>Letharia</taxon>
    </lineage>
</organism>
<evidence type="ECO:0000256" key="4">
    <source>
        <dbReference type="SAM" id="Phobius"/>
    </source>
</evidence>
<dbReference type="EMBL" id="JACCJC010000010">
    <property type="protein sequence ID" value="KAF6238242.1"/>
    <property type="molecule type" value="Genomic_DNA"/>
</dbReference>
<feature type="region of interest" description="Disordered" evidence="3">
    <location>
        <begin position="255"/>
        <end position="278"/>
    </location>
</feature>
<evidence type="ECO:0000313" key="6">
    <source>
        <dbReference type="EMBL" id="KAF6238242.1"/>
    </source>
</evidence>
<dbReference type="GO" id="GO:0006629">
    <property type="term" value="P:lipid metabolic process"/>
    <property type="evidence" value="ECO:0007669"/>
    <property type="project" value="InterPro"/>
</dbReference>
<evidence type="ECO:0000256" key="3">
    <source>
        <dbReference type="SAM" id="MobiDB-lite"/>
    </source>
</evidence>
<proteinExistence type="inferred from homology"/>
<comment type="caution">
    <text evidence="6">The sequence shown here is derived from an EMBL/GenBank/DDBJ whole genome shotgun (WGS) entry which is preliminary data.</text>
</comment>
<name>A0A8H6G0R5_9LECA</name>
<keyword evidence="4" id="KW-1133">Transmembrane helix</keyword>
<dbReference type="Proteomes" id="UP000578531">
    <property type="component" value="Unassembled WGS sequence"/>
</dbReference>
<protein>
    <recommendedName>
        <fullName evidence="2">Altered inheritance of mitochondria protein 6</fullName>
    </recommendedName>
</protein>
<keyword evidence="7" id="KW-1185">Reference proteome</keyword>
<feature type="transmembrane region" description="Helical" evidence="4">
    <location>
        <begin position="322"/>
        <end position="346"/>
    </location>
</feature>
<dbReference type="OrthoDB" id="4153866at2759"/>
<evidence type="ECO:0000256" key="1">
    <source>
        <dbReference type="ARBA" id="ARBA00008858"/>
    </source>
</evidence>
<dbReference type="GeneID" id="59285188"/>
<dbReference type="InterPro" id="IPR051236">
    <property type="entry name" value="HAT_RTT109-like"/>
</dbReference>
<dbReference type="AlphaFoldDB" id="A0A8H6G0R5"/>
<accession>A0A8H6G0R5</accession>
<dbReference type="PANTHER" id="PTHR31571">
    <property type="entry name" value="ALTERED INHERITANCE OF MITOCHONDRIA PROTEIN 6"/>
    <property type="match status" value="1"/>
</dbReference>
<reference evidence="6 7" key="1">
    <citation type="journal article" date="2020" name="Genomics">
        <title>Complete, high-quality genomes from long-read metagenomic sequencing of two wolf lichen thalli reveals enigmatic genome architecture.</title>
        <authorList>
            <person name="McKenzie S.K."/>
            <person name="Walston R.F."/>
            <person name="Allen J.L."/>
        </authorList>
    </citation>
    <scope>NUCLEOTIDE SEQUENCE [LARGE SCALE GENOMIC DNA]</scope>
    <source>
        <strain evidence="6">WasteWater2</strain>
    </source>
</reference>
<sequence length="668" mass="70945">MHSSILTILAAGSLYLTSSSAAPTTSPPPGIGATVNQLDSNGMLHWTPAANGGRTTTIAAGLISHAHQQLAAGSSRKLKARDGPSADVGGWTTLGQIQDYAASYACEQGGDYGVSTTIATHITDACTALLATLPGAPIAETAWQVYQSAAGAGGSGGSVGTVFRYFTNTASAPALTQTICTTAFTDLTSTACQGKGDHGADTRGGEIKIGTGNDYLMVGFDPNKNPIVFSYWHVMNSLRAAKMFFVNRTPDERQRLGSSGYGDKGEGNYPSDISETSGDSLEAGFVKPGKVKKPGLGRRFTEYARGRKTFFVDWSSAQPRSVWAIITLAVLGTVVILVLTALLIYFNIHLRRQIPRNDIQRIVASWGAPGSPTQAEAHYPTDFSRDITPIPCHSHNDYWRKVPLYDALAAGCTGVEADVWLTDDDLLVGHSAGSLTSARSLTSLYINPLISILAHQNPPLTFQNTTTAIPESNSTTSSASINGVFETNPATSLTLLIDVKTNGTATLPVVLQQLEPLRSRGYLTYFNGTAVIPGPITVVGSGNTPFDLLTSNTTYRDVFFDAPLDQLWGETAPANASLYTSDNSYYASVDFAAAVGKPWHGSLEPQQVDTILGQAGAAAARGLKARYWNTPAWPVGVRDHVWDVLEKEGVGMLNVDDLESASRRNWGG</sequence>
<keyword evidence="5" id="KW-0732">Signal</keyword>
<dbReference type="RefSeq" id="XP_037167549.1">
    <property type="nucleotide sequence ID" value="XM_037305447.1"/>
</dbReference>
<dbReference type="SUPFAM" id="SSF51695">
    <property type="entry name" value="PLC-like phosphodiesterases"/>
    <property type="match status" value="1"/>
</dbReference>
<comment type="similarity">
    <text evidence="1">Belongs to the AIM6 family.</text>
</comment>
<evidence type="ECO:0000256" key="5">
    <source>
        <dbReference type="SAM" id="SignalP"/>
    </source>
</evidence>
<evidence type="ECO:0000256" key="2">
    <source>
        <dbReference type="ARBA" id="ARBA00014286"/>
    </source>
</evidence>